<proteinExistence type="inferred from homology"/>
<feature type="site" description="Interaction with tRNA" evidence="9">
    <location>
        <position position="122"/>
    </location>
</feature>
<evidence type="ECO:0000259" key="10">
    <source>
        <dbReference type="Pfam" id="PF20258"/>
    </source>
</evidence>
<dbReference type="GO" id="GO:0005737">
    <property type="term" value="C:cytoplasm"/>
    <property type="evidence" value="ECO:0007669"/>
    <property type="project" value="UniProtKB-SubCell"/>
</dbReference>
<dbReference type="Gene3D" id="2.30.30.280">
    <property type="entry name" value="Adenine nucleotide alpha hydrolases-like domains"/>
    <property type="match status" value="1"/>
</dbReference>
<comment type="caution">
    <text evidence="9">Lacks conserved residue(s) required for the propagation of feature annotation.</text>
</comment>
<comment type="function">
    <text evidence="9">Catalyzes the 2-thiolation of uridine at the wobble position (U34) of tRNA, leading to the formation of s(2)U34.</text>
</comment>
<dbReference type="FunFam" id="3.40.50.620:FF:000115">
    <property type="entry name" value="tRNA-specific 2-thiouridylase MnmA"/>
    <property type="match status" value="1"/>
</dbReference>
<dbReference type="SUPFAM" id="SSF52402">
    <property type="entry name" value="Adenine nucleotide alpha hydrolases-like"/>
    <property type="match status" value="1"/>
</dbReference>
<evidence type="ECO:0000256" key="9">
    <source>
        <dbReference type="HAMAP-Rule" id="MF_00144"/>
    </source>
</evidence>
<comment type="catalytic activity">
    <reaction evidence="8 9">
        <text>S-sulfanyl-L-cysteinyl-[protein] + uridine(34) in tRNA + AH2 + ATP = 2-thiouridine(34) in tRNA + L-cysteinyl-[protein] + A + AMP + diphosphate + H(+)</text>
        <dbReference type="Rhea" id="RHEA:47032"/>
        <dbReference type="Rhea" id="RHEA-COMP:10131"/>
        <dbReference type="Rhea" id="RHEA-COMP:11726"/>
        <dbReference type="Rhea" id="RHEA-COMP:11727"/>
        <dbReference type="Rhea" id="RHEA-COMP:11728"/>
        <dbReference type="ChEBI" id="CHEBI:13193"/>
        <dbReference type="ChEBI" id="CHEBI:15378"/>
        <dbReference type="ChEBI" id="CHEBI:17499"/>
        <dbReference type="ChEBI" id="CHEBI:29950"/>
        <dbReference type="ChEBI" id="CHEBI:30616"/>
        <dbReference type="ChEBI" id="CHEBI:33019"/>
        <dbReference type="ChEBI" id="CHEBI:61963"/>
        <dbReference type="ChEBI" id="CHEBI:65315"/>
        <dbReference type="ChEBI" id="CHEBI:87170"/>
        <dbReference type="ChEBI" id="CHEBI:456215"/>
        <dbReference type="EC" id="2.8.1.13"/>
    </reaction>
</comment>
<dbReference type="GO" id="GO:0002143">
    <property type="term" value="P:tRNA wobble position uridine thiolation"/>
    <property type="evidence" value="ECO:0007669"/>
    <property type="project" value="TreeGrafter"/>
</dbReference>
<dbReference type="GO" id="GO:0103016">
    <property type="term" value="F:tRNA-uridine 2-sulfurtransferase activity"/>
    <property type="evidence" value="ECO:0007669"/>
    <property type="project" value="UniProtKB-EC"/>
</dbReference>
<keyword evidence="2 9" id="KW-0808">Transferase</keyword>
<organism evidence="12 13">
    <name type="scientific">Candidatus Falkowbacteria bacterium GW2011_GWF2_39_8</name>
    <dbReference type="NCBI Taxonomy" id="1618642"/>
    <lineage>
        <taxon>Bacteria</taxon>
        <taxon>Candidatus Falkowiibacteriota</taxon>
    </lineage>
</organism>
<keyword evidence="7" id="KW-1015">Disulfide bond</keyword>
<dbReference type="Pfam" id="PF20258">
    <property type="entry name" value="tRNA_Me_trans_C"/>
    <property type="match status" value="1"/>
</dbReference>
<comment type="similarity">
    <text evidence="9">Belongs to the MnmA/TRMU family.</text>
</comment>
<evidence type="ECO:0000256" key="1">
    <source>
        <dbReference type="ARBA" id="ARBA00022555"/>
    </source>
</evidence>
<feature type="region of interest" description="Interaction with tRNA" evidence="9">
    <location>
        <begin position="320"/>
        <end position="321"/>
    </location>
</feature>
<dbReference type="InterPro" id="IPR014729">
    <property type="entry name" value="Rossmann-like_a/b/a_fold"/>
</dbReference>
<dbReference type="GO" id="GO:0005524">
    <property type="term" value="F:ATP binding"/>
    <property type="evidence" value="ECO:0007669"/>
    <property type="project" value="UniProtKB-KW"/>
</dbReference>
<dbReference type="AlphaFoldDB" id="A0A0G0SEX8"/>
<evidence type="ECO:0000256" key="2">
    <source>
        <dbReference type="ARBA" id="ARBA00022679"/>
    </source>
</evidence>
<evidence type="ECO:0000313" key="12">
    <source>
        <dbReference type="EMBL" id="KKR33275.1"/>
    </source>
</evidence>
<reference evidence="12 13" key="1">
    <citation type="journal article" date="2015" name="Nature">
        <title>rRNA introns, odd ribosomes, and small enigmatic genomes across a large radiation of phyla.</title>
        <authorList>
            <person name="Brown C.T."/>
            <person name="Hug L.A."/>
            <person name="Thomas B.C."/>
            <person name="Sharon I."/>
            <person name="Castelle C.J."/>
            <person name="Singh A."/>
            <person name="Wilkins M.J."/>
            <person name="Williams K.H."/>
            <person name="Banfield J.F."/>
        </authorList>
    </citation>
    <scope>NUCLEOTIDE SEQUENCE [LARGE SCALE GENOMIC DNA]</scope>
</reference>
<dbReference type="EMBL" id="LBXO01000011">
    <property type="protein sequence ID" value="KKR33275.1"/>
    <property type="molecule type" value="Genomic_DNA"/>
</dbReference>
<evidence type="ECO:0000256" key="7">
    <source>
        <dbReference type="ARBA" id="ARBA00023157"/>
    </source>
</evidence>
<feature type="binding site" evidence="9">
    <location>
        <position position="121"/>
    </location>
    <ligand>
        <name>ATP</name>
        <dbReference type="ChEBI" id="CHEBI:30616"/>
    </ligand>
</feature>
<evidence type="ECO:0000256" key="5">
    <source>
        <dbReference type="ARBA" id="ARBA00022840"/>
    </source>
</evidence>
<dbReference type="NCBIfam" id="TIGR00420">
    <property type="entry name" value="trmU"/>
    <property type="match status" value="1"/>
</dbReference>
<sequence>MSGGVDSSVVAALLKEQGHDLIGIFMHFWAEPGVENDSGINNKCCSLESFNDARRVAQKLGFPIYTINLDEPFKKMVVDDFLAGYQNGKTPNPCINCNKHIKFDLLLKKADDLGVDYIATGHYAKINYQLSINNYELNNKNTKAIGGKQKNIYKLFRPEDLNKDQTYFLHTLDQKKLARVLFPLSDLTKPQVRELAKKYGLEVAEKRESQEICFIPEKSHNDFLKRHLVLKPGDIKTLDGKIVGNHQGLPLYTIGQRKGVEIGGIGPFYVSSLDYKTNTLFVASDGDDPSIFKDELIAKEVNWISGEEPKFPFQTEAVIRYRHKPVKCTVNKTPSPYKGESGGEVHSYLVKFDQPQRAITAGQSVVFYNGDEVLGGGIIN</sequence>
<keyword evidence="5 9" id="KW-0067">ATP-binding</keyword>
<dbReference type="Proteomes" id="UP000034137">
    <property type="component" value="Unassembled WGS sequence"/>
</dbReference>
<keyword evidence="4 9" id="KW-0547">Nucleotide-binding</keyword>
<feature type="binding site" evidence="9">
    <location>
        <position position="26"/>
    </location>
    <ligand>
        <name>ATP</name>
        <dbReference type="ChEBI" id="CHEBI:30616"/>
    </ligand>
</feature>
<comment type="subcellular location">
    <subcellularLocation>
        <location evidence="9">Cytoplasm</location>
    </subcellularLocation>
</comment>
<dbReference type="Gene3D" id="2.40.30.10">
    <property type="entry name" value="Translation factors"/>
    <property type="match status" value="1"/>
</dbReference>
<evidence type="ECO:0000256" key="6">
    <source>
        <dbReference type="ARBA" id="ARBA00022884"/>
    </source>
</evidence>
<name>A0A0G0SEX8_9BACT</name>
<feature type="active site" description="Nucleophile" evidence="9">
    <location>
        <position position="97"/>
    </location>
</feature>
<dbReference type="InterPro" id="IPR046885">
    <property type="entry name" value="MnmA-like_C"/>
</dbReference>
<protein>
    <recommendedName>
        <fullName evidence="9">tRNA-specific 2-thiouridylase MnmA</fullName>
        <ecNumber evidence="9">2.8.1.13</ecNumber>
    </recommendedName>
</protein>
<feature type="domain" description="tRNA-specific 2-thiouridylase MnmA-like central" evidence="11">
    <location>
        <begin position="221"/>
        <end position="283"/>
    </location>
</feature>
<gene>
    <name evidence="9" type="primary">mnmA</name>
    <name evidence="12" type="ORF">UT64_C0011G0008</name>
</gene>
<dbReference type="Gene3D" id="3.40.50.620">
    <property type="entry name" value="HUPs"/>
    <property type="match status" value="1"/>
</dbReference>
<evidence type="ECO:0000256" key="8">
    <source>
        <dbReference type="ARBA" id="ARBA00051542"/>
    </source>
</evidence>
<dbReference type="HAMAP" id="MF_00144">
    <property type="entry name" value="tRNA_thiouridyl_MnmA"/>
    <property type="match status" value="1"/>
</dbReference>
<dbReference type="CDD" id="cd01998">
    <property type="entry name" value="MnmA_TRMU-like"/>
    <property type="match status" value="1"/>
</dbReference>
<evidence type="ECO:0000313" key="13">
    <source>
        <dbReference type="Proteomes" id="UP000034137"/>
    </source>
</evidence>
<feature type="domain" description="tRNA-specific 2-thiouridylase MnmA-like C-terminal" evidence="10">
    <location>
        <begin position="294"/>
        <end position="379"/>
    </location>
</feature>
<dbReference type="FunFam" id="2.30.30.280:FF:000001">
    <property type="entry name" value="tRNA-specific 2-thiouridylase MnmA"/>
    <property type="match status" value="1"/>
</dbReference>
<evidence type="ECO:0000259" key="11">
    <source>
        <dbReference type="Pfam" id="PF20259"/>
    </source>
</evidence>
<keyword evidence="6 9" id="KW-0694">RNA-binding</keyword>
<evidence type="ECO:0000256" key="4">
    <source>
        <dbReference type="ARBA" id="ARBA00022741"/>
    </source>
</evidence>
<keyword evidence="1 9" id="KW-0820">tRNA-binding</keyword>
<accession>A0A0G0SEX8</accession>
<dbReference type="PANTHER" id="PTHR11933">
    <property type="entry name" value="TRNA 5-METHYLAMINOMETHYL-2-THIOURIDYLATE -METHYLTRANSFERASE"/>
    <property type="match status" value="1"/>
</dbReference>
<dbReference type="Pfam" id="PF20259">
    <property type="entry name" value="tRNA_Me_trans_M"/>
    <property type="match status" value="1"/>
</dbReference>
<dbReference type="InterPro" id="IPR046884">
    <property type="entry name" value="MnmA-like_central"/>
</dbReference>
<dbReference type="InterPro" id="IPR004506">
    <property type="entry name" value="MnmA-like"/>
</dbReference>
<dbReference type="Pfam" id="PF03054">
    <property type="entry name" value="tRNA_Me_trans"/>
    <property type="match status" value="1"/>
</dbReference>
<feature type="site" description="Interaction with tRNA" evidence="9">
    <location>
        <position position="363"/>
    </location>
</feature>
<dbReference type="PANTHER" id="PTHR11933:SF5">
    <property type="entry name" value="MITOCHONDRIAL TRNA-SPECIFIC 2-THIOURIDYLASE 1"/>
    <property type="match status" value="1"/>
</dbReference>
<evidence type="ECO:0000256" key="3">
    <source>
        <dbReference type="ARBA" id="ARBA00022694"/>
    </source>
</evidence>
<dbReference type="InterPro" id="IPR023382">
    <property type="entry name" value="MnmA-like_central_sf"/>
</dbReference>
<keyword evidence="9" id="KW-0963">Cytoplasm</keyword>
<dbReference type="GO" id="GO:0000049">
    <property type="term" value="F:tRNA binding"/>
    <property type="evidence" value="ECO:0007669"/>
    <property type="project" value="UniProtKB-KW"/>
</dbReference>
<dbReference type="NCBIfam" id="NF001138">
    <property type="entry name" value="PRK00143.1"/>
    <property type="match status" value="1"/>
</dbReference>
<dbReference type="PATRIC" id="fig|1618642.3.peg.313"/>
<comment type="caution">
    <text evidence="12">The sequence shown here is derived from an EMBL/GenBank/DDBJ whole genome shotgun (WGS) entry which is preliminary data.</text>
</comment>
<feature type="active site" description="Cysteine persulfide intermediate" evidence="9">
    <location>
        <position position="213"/>
    </location>
</feature>
<feature type="region of interest" description="Interaction with tRNA" evidence="9">
    <location>
        <begin position="163"/>
        <end position="165"/>
    </location>
</feature>
<keyword evidence="3 9" id="KW-0819">tRNA processing</keyword>
<dbReference type="EC" id="2.8.1.13" evidence="9"/>